<name>A0A543B2I3_9ACTN</name>
<dbReference type="InParanoid" id="A0A543B2I3"/>
<protein>
    <submittedName>
        <fullName evidence="1">Uncharacterized protein</fullName>
    </submittedName>
</protein>
<sequence length="127" mass="13191">MDPAAVRSHCQTLWTRKVENLAPEIRRIAATLAGGEFSAGCDPYQGKSGTLAGSGTWSGVDFGATHDAHAAMAVTFLHDLVDGWEAYANGAVVAAESFVEADENTAVAVDNSVYPSSEYEGKGPGGE</sequence>
<organism evidence="1 2">
    <name type="scientific">Stackebrandtia endophytica</name>
    <dbReference type="NCBI Taxonomy" id="1496996"/>
    <lineage>
        <taxon>Bacteria</taxon>
        <taxon>Bacillati</taxon>
        <taxon>Actinomycetota</taxon>
        <taxon>Actinomycetes</taxon>
        <taxon>Glycomycetales</taxon>
        <taxon>Glycomycetaceae</taxon>
        <taxon>Stackebrandtia</taxon>
    </lineage>
</organism>
<dbReference type="Proteomes" id="UP000317043">
    <property type="component" value="Unassembled WGS sequence"/>
</dbReference>
<keyword evidence="2" id="KW-1185">Reference proteome</keyword>
<comment type="caution">
    <text evidence="1">The sequence shown here is derived from an EMBL/GenBank/DDBJ whole genome shotgun (WGS) entry which is preliminary data.</text>
</comment>
<reference evidence="1 2" key="1">
    <citation type="submission" date="2019-06" db="EMBL/GenBank/DDBJ databases">
        <title>Sequencing the genomes of 1000 actinobacteria strains.</title>
        <authorList>
            <person name="Klenk H.-P."/>
        </authorList>
    </citation>
    <scope>NUCLEOTIDE SEQUENCE [LARGE SCALE GENOMIC DNA]</scope>
    <source>
        <strain evidence="1 2">DSM 45928</strain>
    </source>
</reference>
<proteinExistence type="predicted"/>
<evidence type="ECO:0000313" key="2">
    <source>
        <dbReference type="Proteomes" id="UP000317043"/>
    </source>
</evidence>
<gene>
    <name evidence="1" type="ORF">FB566_4645</name>
</gene>
<evidence type="ECO:0000313" key="1">
    <source>
        <dbReference type="EMBL" id="TQL79044.1"/>
    </source>
</evidence>
<accession>A0A543B2I3</accession>
<dbReference type="EMBL" id="VFOW01000001">
    <property type="protein sequence ID" value="TQL79044.1"/>
    <property type="molecule type" value="Genomic_DNA"/>
</dbReference>
<dbReference type="AlphaFoldDB" id="A0A543B2I3"/>